<reference evidence="3 4" key="1">
    <citation type="submission" date="2016-11" db="EMBL/GenBank/DDBJ databases">
        <title>Mixed transmission modes and dynamic genome evolution in an obligate animal-bacterial symbiosis.</title>
        <authorList>
            <person name="Russell S.L."/>
            <person name="Corbett-Detig R.B."/>
            <person name="Cavanaugh C.M."/>
        </authorList>
    </citation>
    <scope>NUCLEOTIDE SEQUENCE [LARGE SCALE GENOMIC DNA]</scope>
    <source>
        <strain evidence="3">Sveles-Q1</strain>
    </source>
</reference>
<name>A0A1T2L5I4_9GAMM</name>
<dbReference type="PANTHER" id="PTHR46401:SF2">
    <property type="entry name" value="GLYCOSYLTRANSFERASE WBBK-RELATED"/>
    <property type="match status" value="1"/>
</dbReference>
<dbReference type="OrthoDB" id="8523124at2"/>
<sequence>MSRDYLLFITQFVRHVTQDNQTGGTLSNYLLLKALSKNRKIKILSFDDNYDSVEGFASEGIEVCTVGHPSWGGLSLTANWNPFVQSKTQEFLTEYGVPRDVVVTTSSLPALKVFDQVPDVNRAVVVRAFENYGFRPPKVSVRLRINLAKLAVIRRFSDVRMMKRADMVITNSEFMRKSIRKRFTINKSKINIIPPLCDIQSSIHKFHEVGNIIGFVTRGSDKNYPFVLELAKRAPEYLFLIYGHTNKIDPATPKNVIVKGWESDRQAMLSSAAVWLMPSLWPEPFGRVSMEAQAAGRIALVINAGGLPETVADKRFVIDGFECEQWLRAIHEAFMMHSSVIEDNGAKIRAKFSQESHDMKIDDLFANSHT</sequence>
<comment type="caution">
    <text evidence="3">The sequence shown here is derived from an EMBL/GenBank/DDBJ whole genome shotgun (WGS) entry which is preliminary data.</text>
</comment>
<dbReference type="RefSeq" id="WP_078483533.1">
    <property type="nucleotide sequence ID" value="NZ_MPRL01000026.1"/>
</dbReference>
<keyword evidence="4" id="KW-1185">Reference proteome</keyword>
<feature type="domain" description="Glycosyl transferase family 1" evidence="2">
    <location>
        <begin position="204"/>
        <end position="333"/>
    </location>
</feature>
<proteinExistence type="predicted"/>
<organism evidence="3 4">
    <name type="scientific">Solemya pervernicosa gill symbiont</name>
    <dbReference type="NCBI Taxonomy" id="642797"/>
    <lineage>
        <taxon>Bacteria</taxon>
        <taxon>Pseudomonadati</taxon>
        <taxon>Pseudomonadota</taxon>
        <taxon>Gammaproteobacteria</taxon>
        <taxon>sulfur-oxidizing symbionts</taxon>
    </lineage>
</organism>
<dbReference type="InterPro" id="IPR001296">
    <property type="entry name" value="Glyco_trans_1"/>
</dbReference>
<gene>
    <name evidence="3" type="ORF">BOW53_07830</name>
</gene>
<dbReference type="SUPFAM" id="SSF53756">
    <property type="entry name" value="UDP-Glycosyltransferase/glycogen phosphorylase"/>
    <property type="match status" value="1"/>
</dbReference>
<dbReference type="AlphaFoldDB" id="A0A1T2L5I4"/>
<keyword evidence="1" id="KW-0808">Transferase</keyword>
<dbReference type="Gene3D" id="3.40.50.2000">
    <property type="entry name" value="Glycogen Phosphorylase B"/>
    <property type="match status" value="2"/>
</dbReference>
<evidence type="ECO:0000313" key="4">
    <source>
        <dbReference type="Proteomes" id="UP000191110"/>
    </source>
</evidence>
<evidence type="ECO:0000256" key="1">
    <source>
        <dbReference type="ARBA" id="ARBA00022679"/>
    </source>
</evidence>
<dbReference type="GO" id="GO:0009103">
    <property type="term" value="P:lipopolysaccharide biosynthetic process"/>
    <property type="evidence" value="ECO:0007669"/>
    <property type="project" value="TreeGrafter"/>
</dbReference>
<evidence type="ECO:0000313" key="3">
    <source>
        <dbReference type="EMBL" id="OOZ40375.1"/>
    </source>
</evidence>
<dbReference type="Pfam" id="PF00534">
    <property type="entry name" value="Glycos_transf_1"/>
    <property type="match status" value="1"/>
</dbReference>
<protein>
    <recommendedName>
        <fullName evidence="2">Glycosyl transferase family 1 domain-containing protein</fullName>
    </recommendedName>
</protein>
<dbReference type="CDD" id="cd03801">
    <property type="entry name" value="GT4_PimA-like"/>
    <property type="match status" value="1"/>
</dbReference>
<dbReference type="Proteomes" id="UP000191110">
    <property type="component" value="Unassembled WGS sequence"/>
</dbReference>
<accession>A0A1T2L5I4</accession>
<dbReference type="PANTHER" id="PTHR46401">
    <property type="entry name" value="GLYCOSYLTRANSFERASE WBBK-RELATED"/>
    <property type="match status" value="1"/>
</dbReference>
<dbReference type="EMBL" id="MPRL01000026">
    <property type="protein sequence ID" value="OOZ40375.1"/>
    <property type="molecule type" value="Genomic_DNA"/>
</dbReference>
<evidence type="ECO:0000259" key="2">
    <source>
        <dbReference type="Pfam" id="PF00534"/>
    </source>
</evidence>
<dbReference type="GO" id="GO:0016757">
    <property type="term" value="F:glycosyltransferase activity"/>
    <property type="evidence" value="ECO:0007669"/>
    <property type="project" value="InterPro"/>
</dbReference>